<dbReference type="Proteomes" id="UP000053342">
    <property type="component" value="Unassembled WGS sequence"/>
</dbReference>
<dbReference type="AlphaFoldDB" id="A0A0D2AI69"/>
<dbReference type="HOGENOM" id="CLU_026180_1_0_1"/>
<accession>A0A0D2AI69</accession>
<keyword evidence="1" id="KW-1133">Transmembrane helix</keyword>
<dbReference type="OrthoDB" id="186626at2759"/>
<evidence type="ECO:0008006" key="4">
    <source>
        <dbReference type="Google" id="ProtNLM"/>
    </source>
</evidence>
<keyword evidence="1" id="KW-0472">Membrane</keyword>
<evidence type="ECO:0000256" key="1">
    <source>
        <dbReference type="SAM" id="Phobius"/>
    </source>
</evidence>
<dbReference type="EMBL" id="KN847339">
    <property type="protein sequence ID" value="KIW39846.1"/>
    <property type="molecule type" value="Genomic_DNA"/>
</dbReference>
<protein>
    <recommendedName>
        <fullName evidence="4">ATP-grasp domain-containing protein</fullName>
    </recommendedName>
</protein>
<feature type="transmembrane region" description="Helical" evidence="1">
    <location>
        <begin position="30"/>
        <end position="56"/>
    </location>
</feature>
<keyword evidence="1" id="KW-0812">Transmembrane</keyword>
<keyword evidence="3" id="KW-1185">Reference proteome</keyword>
<dbReference type="VEuPathDB" id="FungiDB:PV06_08420"/>
<evidence type="ECO:0000313" key="3">
    <source>
        <dbReference type="Proteomes" id="UP000053342"/>
    </source>
</evidence>
<dbReference type="RefSeq" id="XP_016260062.1">
    <property type="nucleotide sequence ID" value="XM_016409754.1"/>
</dbReference>
<organism evidence="2 3">
    <name type="scientific">Exophiala oligosperma</name>
    <dbReference type="NCBI Taxonomy" id="215243"/>
    <lineage>
        <taxon>Eukaryota</taxon>
        <taxon>Fungi</taxon>
        <taxon>Dikarya</taxon>
        <taxon>Ascomycota</taxon>
        <taxon>Pezizomycotina</taxon>
        <taxon>Eurotiomycetes</taxon>
        <taxon>Chaetothyriomycetidae</taxon>
        <taxon>Chaetothyriales</taxon>
        <taxon>Herpotrichiellaceae</taxon>
        <taxon>Exophiala</taxon>
    </lineage>
</organism>
<dbReference type="GeneID" id="27360494"/>
<reference evidence="2 3" key="1">
    <citation type="submission" date="2015-01" db="EMBL/GenBank/DDBJ databases">
        <title>The Genome Sequence of Exophiala oligosperma CBS72588.</title>
        <authorList>
            <consortium name="The Broad Institute Genomics Platform"/>
            <person name="Cuomo C."/>
            <person name="de Hoog S."/>
            <person name="Gorbushina A."/>
            <person name="Stielow B."/>
            <person name="Teixiera M."/>
            <person name="Abouelleil A."/>
            <person name="Chapman S.B."/>
            <person name="Priest M."/>
            <person name="Young S.K."/>
            <person name="Wortman J."/>
            <person name="Nusbaum C."/>
            <person name="Birren B."/>
        </authorList>
    </citation>
    <scope>NUCLEOTIDE SEQUENCE [LARGE SCALE GENOMIC DNA]</scope>
    <source>
        <strain evidence="2 3">CBS 72588</strain>
    </source>
</reference>
<name>A0A0D2AI69_9EURO</name>
<evidence type="ECO:0000313" key="2">
    <source>
        <dbReference type="EMBL" id="KIW39846.1"/>
    </source>
</evidence>
<gene>
    <name evidence="2" type="ORF">PV06_08420</name>
</gene>
<proteinExistence type="predicted"/>
<sequence>MMELKTIRSDLTSIKSRLEKLQPTVSLRSLVFVALATLFLPVSTTLLFMNYVYIFLSGRWIFVKRSTKTNNPPVKTVLLSGINTAQGLRLARAFHQNGHKVVGLDYEPMCIPIHVRFSKALTRFYRLRPVPEQRRALAYIRTLNYIIEQDNVDIWINCTPGVEPTVEGHARTVIEKTTSCRCFALRMDDMPHFASRTTFLAWLKSMDLAVPEMHSVKSRDEVHQVLSKSRGGTKRYMLYSSEHGQSAGVEVSSVRTLLPRRTLSQTYHTISLVPIKRTSSELWRLEQITDGLPRYSAFAVIVRGRVTAFSATRRRSQDYLEPIDPKAALARSFLRSLQTFANHQGDDFTSHVGFDFCVDEQFTDGGVVQNILVLGTSIESLASMLSFRGAIATESLCRAYLSLLSDDVDEKSMMILDTQNSSSTLLQGLQDFSAPEIIIITPDSLAAPIYCFGRDLLKLGYVPLSNFLSLKSTCTSADVLRNWLSLLKHLVFWQDDIYETHDPMPFWWSYQVYKPLRLLFAVSESPDQP</sequence>